<dbReference type="AlphaFoldDB" id="A0A1G9NNI7"/>
<feature type="transmembrane region" description="Helical" evidence="1">
    <location>
        <begin position="34"/>
        <end position="54"/>
    </location>
</feature>
<dbReference type="STRING" id="146817.SAMN04488502_1011078"/>
<dbReference type="Pfam" id="PF04657">
    <property type="entry name" value="DMT_YdcZ"/>
    <property type="match status" value="1"/>
</dbReference>
<dbReference type="GO" id="GO:0005886">
    <property type="term" value="C:plasma membrane"/>
    <property type="evidence" value="ECO:0007669"/>
    <property type="project" value="TreeGrafter"/>
</dbReference>
<accession>A0A1G9NNI7</accession>
<keyword evidence="1" id="KW-0472">Membrane</keyword>
<evidence type="ECO:0000313" key="2">
    <source>
        <dbReference type="EMBL" id="SDL88152.1"/>
    </source>
</evidence>
<gene>
    <name evidence="2" type="ORF">SAMN04488502_1011078</name>
</gene>
<evidence type="ECO:0000313" key="3">
    <source>
        <dbReference type="Proteomes" id="UP000214880"/>
    </source>
</evidence>
<feature type="transmembrane region" description="Helical" evidence="1">
    <location>
        <begin position="99"/>
        <end position="117"/>
    </location>
</feature>
<keyword evidence="1" id="KW-0812">Transmembrane</keyword>
<dbReference type="PANTHER" id="PTHR34821">
    <property type="entry name" value="INNER MEMBRANE PROTEIN YDCZ"/>
    <property type="match status" value="1"/>
</dbReference>
<dbReference type="Proteomes" id="UP000214880">
    <property type="component" value="Unassembled WGS sequence"/>
</dbReference>
<sequence>MNSIYYLLPFIAGAALGAQVAINGKLLSGLASPLLTSTVSFAIGTIGLSMAYLIAVKLGMQNVPSIHQILQTTWWMWTGGLLGAFYIFTTIIASPKIGFANLFSLVVAGQIIFALIVDHFGILGTVHTVNAARILGVAFLILGVYTIQTH</sequence>
<evidence type="ECO:0000256" key="1">
    <source>
        <dbReference type="SAM" id="Phobius"/>
    </source>
</evidence>
<proteinExistence type="predicted"/>
<keyword evidence="1" id="KW-1133">Transmembrane helix</keyword>
<keyword evidence="3" id="KW-1185">Reference proteome</keyword>
<dbReference type="InterPro" id="IPR006750">
    <property type="entry name" value="YdcZ"/>
</dbReference>
<feature type="transmembrane region" description="Helical" evidence="1">
    <location>
        <begin position="6"/>
        <end position="22"/>
    </location>
</feature>
<dbReference type="OrthoDB" id="7864805at2"/>
<feature type="transmembrane region" description="Helical" evidence="1">
    <location>
        <begin position="74"/>
        <end position="92"/>
    </location>
</feature>
<name>A0A1G9NNI7_9FIRM</name>
<dbReference type="RefSeq" id="WP_092069231.1">
    <property type="nucleotide sequence ID" value="NZ_FNHB01000001.1"/>
</dbReference>
<dbReference type="PANTHER" id="PTHR34821:SF2">
    <property type="entry name" value="INNER MEMBRANE PROTEIN YDCZ"/>
    <property type="match status" value="1"/>
</dbReference>
<organism evidence="2 3">
    <name type="scientific">Dendrosporobacter quercicolus</name>
    <dbReference type="NCBI Taxonomy" id="146817"/>
    <lineage>
        <taxon>Bacteria</taxon>
        <taxon>Bacillati</taxon>
        <taxon>Bacillota</taxon>
        <taxon>Negativicutes</taxon>
        <taxon>Selenomonadales</taxon>
        <taxon>Sporomusaceae</taxon>
        <taxon>Dendrosporobacter</taxon>
    </lineage>
</organism>
<reference evidence="2 3" key="1">
    <citation type="submission" date="2016-10" db="EMBL/GenBank/DDBJ databases">
        <authorList>
            <person name="de Groot N.N."/>
        </authorList>
    </citation>
    <scope>NUCLEOTIDE SEQUENCE [LARGE SCALE GENOMIC DNA]</scope>
    <source>
        <strain evidence="2 3">DSM 1736</strain>
    </source>
</reference>
<feature type="transmembrane region" description="Helical" evidence="1">
    <location>
        <begin position="129"/>
        <end position="147"/>
    </location>
</feature>
<protein>
    <submittedName>
        <fullName evidence="2">Transporter family-2 protein</fullName>
    </submittedName>
</protein>
<dbReference type="EMBL" id="FNHB01000001">
    <property type="protein sequence ID" value="SDL88152.1"/>
    <property type="molecule type" value="Genomic_DNA"/>
</dbReference>